<evidence type="ECO:0000313" key="1">
    <source>
        <dbReference type="EMBL" id="KAJ4403351.1"/>
    </source>
</evidence>
<dbReference type="Proteomes" id="UP001140510">
    <property type="component" value="Unassembled WGS sequence"/>
</dbReference>
<reference evidence="1" key="1">
    <citation type="submission" date="2022-10" db="EMBL/GenBank/DDBJ databases">
        <title>Tapping the CABI collections for fungal endophytes: first genome assemblies for Collariella, Neodidymelliopsis, Ascochyta clinopodiicola, Didymella pomorum, Didymosphaeria variabile, Neocosmospora piperis and Neocucurbitaria cava.</title>
        <authorList>
            <person name="Hill R."/>
        </authorList>
    </citation>
    <scope>NUCLEOTIDE SEQUENCE</scope>
    <source>
        <strain evidence="1">IMI 355091</strain>
    </source>
</reference>
<gene>
    <name evidence="1" type="ORF">N0V91_006582</name>
</gene>
<accession>A0A9W8ZC63</accession>
<evidence type="ECO:0000313" key="2">
    <source>
        <dbReference type="Proteomes" id="UP001140510"/>
    </source>
</evidence>
<proteinExistence type="predicted"/>
<organism evidence="1 2">
    <name type="scientific">Didymella pomorum</name>
    <dbReference type="NCBI Taxonomy" id="749634"/>
    <lineage>
        <taxon>Eukaryota</taxon>
        <taxon>Fungi</taxon>
        <taxon>Dikarya</taxon>
        <taxon>Ascomycota</taxon>
        <taxon>Pezizomycotina</taxon>
        <taxon>Dothideomycetes</taxon>
        <taxon>Pleosporomycetidae</taxon>
        <taxon>Pleosporales</taxon>
        <taxon>Pleosporineae</taxon>
        <taxon>Didymellaceae</taxon>
        <taxon>Didymella</taxon>
    </lineage>
</organism>
<name>A0A9W8ZC63_9PLEO</name>
<protein>
    <submittedName>
        <fullName evidence="1">Uncharacterized protein</fullName>
    </submittedName>
</protein>
<keyword evidence="2" id="KW-1185">Reference proteome</keyword>
<comment type="caution">
    <text evidence="1">The sequence shown here is derived from an EMBL/GenBank/DDBJ whole genome shotgun (WGS) entry which is preliminary data.</text>
</comment>
<dbReference type="AlphaFoldDB" id="A0A9W8ZC63"/>
<dbReference type="OrthoDB" id="3796845at2759"/>
<sequence>MAERALLSLKTWGDAAPNVGNLSIDPHDKEYFFRKNHAVTNVAKDRPTVANENEKLYGMSPMCYWEFREQSQDLRMVLHLQVYQRDLALDPVHVDRDEEEVKQSVGKLKGMAV</sequence>
<dbReference type="EMBL" id="JAPEVA010000052">
    <property type="protein sequence ID" value="KAJ4403351.1"/>
    <property type="molecule type" value="Genomic_DNA"/>
</dbReference>